<accession>A0A6V7XV03</accession>
<organism evidence="2 3">
    <name type="scientific">Meloidogyne enterolobii</name>
    <name type="common">Root-knot nematode worm</name>
    <name type="synonym">Meloidogyne mayaguensis</name>
    <dbReference type="NCBI Taxonomy" id="390850"/>
    <lineage>
        <taxon>Eukaryota</taxon>
        <taxon>Metazoa</taxon>
        <taxon>Ecdysozoa</taxon>
        <taxon>Nematoda</taxon>
        <taxon>Chromadorea</taxon>
        <taxon>Rhabditida</taxon>
        <taxon>Tylenchina</taxon>
        <taxon>Tylenchomorpha</taxon>
        <taxon>Tylenchoidea</taxon>
        <taxon>Meloidogynidae</taxon>
        <taxon>Meloidogyninae</taxon>
        <taxon>Meloidogyne</taxon>
    </lineage>
</organism>
<feature type="signal peptide" evidence="1">
    <location>
        <begin position="1"/>
        <end position="22"/>
    </location>
</feature>
<dbReference type="AlphaFoldDB" id="A0A6V7XV03"/>
<evidence type="ECO:0000313" key="2">
    <source>
        <dbReference type="EMBL" id="CAD2203180.1"/>
    </source>
</evidence>
<reference evidence="2 3" key="1">
    <citation type="submission" date="2020-08" db="EMBL/GenBank/DDBJ databases">
        <authorList>
            <person name="Koutsovoulos G."/>
            <person name="Danchin GJ E."/>
        </authorList>
    </citation>
    <scope>NUCLEOTIDE SEQUENCE [LARGE SCALE GENOMIC DNA]</scope>
</reference>
<gene>
    <name evidence="2" type="ORF">MENT_LOCUS56849</name>
</gene>
<proteinExistence type="predicted"/>
<name>A0A6V7XV03_MELEN</name>
<sequence length="126" mass="14692">MIYKNKLFFIFLLFQITKIVELAHKNTNQKVGEVEKHNISEKIVGQIKDALKDCEKFINDEATIIEQNKIPKRALIRSDKLGEKSTNQNKANEKMNVFKKIKNELESLSKMMPIRNSLGNYVHIFL</sequence>
<evidence type="ECO:0000256" key="1">
    <source>
        <dbReference type="SAM" id="SignalP"/>
    </source>
</evidence>
<protein>
    <submittedName>
        <fullName evidence="2">Uncharacterized protein</fullName>
    </submittedName>
</protein>
<evidence type="ECO:0000313" key="3">
    <source>
        <dbReference type="Proteomes" id="UP000580250"/>
    </source>
</evidence>
<feature type="chain" id="PRO_5028077415" evidence="1">
    <location>
        <begin position="23"/>
        <end position="126"/>
    </location>
</feature>
<dbReference type="Proteomes" id="UP000580250">
    <property type="component" value="Unassembled WGS sequence"/>
</dbReference>
<keyword evidence="1" id="KW-0732">Signal</keyword>
<comment type="caution">
    <text evidence="2">The sequence shown here is derived from an EMBL/GenBank/DDBJ whole genome shotgun (WGS) entry which is preliminary data.</text>
</comment>
<dbReference type="EMBL" id="CAJEWN010002335">
    <property type="protein sequence ID" value="CAD2203180.1"/>
    <property type="molecule type" value="Genomic_DNA"/>
</dbReference>